<dbReference type="Proteomes" id="UP001465976">
    <property type="component" value="Unassembled WGS sequence"/>
</dbReference>
<reference evidence="2 3" key="1">
    <citation type="submission" date="2024-02" db="EMBL/GenBank/DDBJ databases">
        <title>A draft genome for the cacao thread blight pathogen Marasmius crinis-equi.</title>
        <authorList>
            <person name="Cohen S.P."/>
            <person name="Baruah I.K."/>
            <person name="Amoako-Attah I."/>
            <person name="Bukari Y."/>
            <person name="Meinhardt L.W."/>
            <person name="Bailey B.A."/>
        </authorList>
    </citation>
    <scope>NUCLEOTIDE SEQUENCE [LARGE SCALE GENOMIC DNA]</scope>
    <source>
        <strain evidence="2 3">GH-76</strain>
    </source>
</reference>
<keyword evidence="3" id="KW-1185">Reference proteome</keyword>
<sequence>MGRALFSQSLAVPAIHEDTGYAAENPTEKAGYDRWSITNPFDPDSEEFFSNAQTERFLEPEELTEQQVLISSSVPPSDTDPNLLPPNAGPPVTNWVSVGPNMWARTVRRVYPLPTQPVPSQMQPLDSPSSSGTTTPRSASPQTPDPTYSPTIPGLVPSEGLLARLPPPATTTTITPTTPSLSGAAQRRRLLDNSGDSIPMSTPSPPPSLSPRMYSWARSRPEDNDSQQSSSSRRIRPRLDTGAGAPAQIPSRHSRRARTRSLGAPHQHPESLIPGMGTWHERNPYHGFHTHSADSGAGRDEGGRVGSQDSARTAGLENDSMVALLRRVLERTDRTRDLDGYLERLTRDRAFFQDRGDREGIMDVHATQPEEEPEPFIPEPEALRFVAL</sequence>
<name>A0ABR3FYN9_9AGAR</name>
<feature type="region of interest" description="Disordered" evidence="1">
    <location>
        <begin position="71"/>
        <end position="90"/>
    </location>
</feature>
<comment type="caution">
    <text evidence="2">The sequence shown here is derived from an EMBL/GenBank/DDBJ whole genome shotgun (WGS) entry which is preliminary data.</text>
</comment>
<accession>A0ABR3FYN9</accession>
<feature type="region of interest" description="Disordered" evidence="1">
    <location>
        <begin position="114"/>
        <end position="315"/>
    </location>
</feature>
<feature type="compositionally biased region" description="Low complexity" evidence="1">
    <location>
        <begin position="127"/>
        <end position="141"/>
    </location>
</feature>
<evidence type="ECO:0000313" key="3">
    <source>
        <dbReference type="Proteomes" id="UP001465976"/>
    </source>
</evidence>
<evidence type="ECO:0000256" key="1">
    <source>
        <dbReference type="SAM" id="MobiDB-lite"/>
    </source>
</evidence>
<dbReference type="EMBL" id="JBAHYK010000030">
    <property type="protein sequence ID" value="KAL0580481.1"/>
    <property type="molecule type" value="Genomic_DNA"/>
</dbReference>
<protein>
    <submittedName>
        <fullName evidence="2">Uncharacterized protein</fullName>
    </submittedName>
</protein>
<proteinExistence type="predicted"/>
<feature type="compositionally biased region" description="Polar residues" evidence="1">
    <location>
        <begin position="71"/>
        <end position="80"/>
    </location>
</feature>
<gene>
    <name evidence="2" type="ORF">V5O48_001551</name>
</gene>
<organism evidence="2 3">
    <name type="scientific">Marasmius crinis-equi</name>
    <dbReference type="NCBI Taxonomy" id="585013"/>
    <lineage>
        <taxon>Eukaryota</taxon>
        <taxon>Fungi</taxon>
        <taxon>Dikarya</taxon>
        <taxon>Basidiomycota</taxon>
        <taxon>Agaricomycotina</taxon>
        <taxon>Agaricomycetes</taxon>
        <taxon>Agaricomycetidae</taxon>
        <taxon>Agaricales</taxon>
        <taxon>Marasmiineae</taxon>
        <taxon>Marasmiaceae</taxon>
        <taxon>Marasmius</taxon>
    </lineage>
</organism>
<feature type="compositionally biased region" description="Low complexity" evidence="1">
    <location>
        <begin position="170"/>
        <end position="179"/>
    </location>
</feature>
<evidence type="ECO:0000313" key="2">
    <source>
        <dbReference type="EMBL" id="KAL0580481.1"/>
    </source>
</evidence>